<dbReference type="Proteomes" id="UP000184611">
    <property type="component" value="Unassembled WGS sequence"/>
</dbReference>
<dbReference type="SUPFAM" id="SSF82714">
    <property type="entry name" value="Multidrug efflux transporter AcrB TolC docking domain, DN and DC subdomains"/>
    <property type="match status" value="2"/>
</dbReference>
<dbReference type="GO" id="GO:0005886">
    <property type="term" value="C:plasma membrane"/>
    <property type="evidence" value="ECO:0007669"/>
    <property type="project" value="UniProtKB-SubCell"/>
</dbReference>
<evidence type="ECO:0000256" key="2">
    <source>
        <dbReference type="ARBA" id="ARBA00010942"/>
    </source>
</evidence>
<reference evidence="11" key="1">
    <citation type="submission" date="2016-12" db="EMBL/GenBank/DDBJ databases">
        <authorList>
            <person name="Varghese N."/>
            <person name="Submissions S."/>
        </authorList>
    </citation>
    <scope>NUCLEOTIDE SEQUENCE [LARGE SCALE GENOMIC DNA]</scope>
    <source>
        <strain evidence="11">DSM 18830</strain>
    </source>
</reference>
<feature type="transmembrane region" description="Helical" evidence="9">
    <location>
        <begin position="564"/>
        <end position="582"/>
    </location>
</feature>
<evidence type="ECO:0000256" key="7">
    <source>
        <dbReference type="ARBA" id="ARBA00023136"/>
    </source>
</evidence>
<dbReference type="GO" id="GO:0008324">
    <property type="term" value="F:monoatomic cation transmembrane transporter activity"/>
    <property type="evidence" value="ECO:0007669"/>
    <property type="project" value="InterPro"/>
</dbReference>
<keyword evidence="11" id="KW-1185">Reference proteome</keyword>
<dbReference type="NCBIfam" id="TIGR00914">
    <property type="entry name" value="2A0601"/>
    <property type="match status" value="1"/>
</dbReference>
<dbReference type="GO" id="GO:0042910">
    <property type="term" value="F:xenobiotic transmembrane transporter activity"/>
    <property type="evidence" value="ECO:0007669"/>
    <property type="project" value="TreeGrafter"/>
</dbReference>
<keyword evidence="8" id="KW-0175">Coiled coil</keyword>
<proteinExistence type="inferred from homology"/>
<keyword evidence="7 9" id="KW-0472">Membrane</keyword>
<feature type="transmembrane region" description="Helical" evidence="9">
    <location>
        <begin position="473"/>
        <end position="493"/>
    </location>
</feature>
<name>A0A1M7ZZX0_9FLAO</name>
<keyword evidence="3" id="KW-0813">Transport</keyword>
<dbReference type="InterPro" id="IPR027463">
    <property type="entry name" value="AcrB_DN_DC_subdom"/>
</dbReference>
<organism evidence="10 11">
    <name type="scientific">Flavobacterium cucumis</name>
    <dbReference type="NCBI Taxonomy" id="416016"/>
    <lineage>
        <taxon>Bacteria</taxon>
        <taxon>Pseudomonadati</taxon>
        <taxon>Bacteroidota</taxon>
        <taxon>Flavobacteriia</taxon>
        <taxon>Flavobacteriales</taxon>
        <taxon>Flavobacteriaceae</taxon>
        <taxon>Flavobacterium</taxon>
    </lineage>
</organism>
<dbReference type="PRINTS" id="PR00702">
    <property type="entry name" value="ACRIFLAVINRP"/>
</dbReference>
<dbReference type="Gene3D" id="3.30.70.1430">
    <property type="entry name" value="Multidrug efflux transporter AcrB pore domain"/>
    <property type="match status" value="2"/>
</dbReference>
<evidence type="ECO:0000256" key="5">
    <source>
        <dbReference type="ARBA" id="ARBA00022692"/>
    </source>
</evidence>
<dbReference type="PANTHER" id="PTHR32063:SF24">
    <property type="entry name" value="CATION EFFLUX SYSTEM (ACRB_ACRD_ACRF FAMILY)"/>
    <property type="match status" value="1"/>
</dbReference>
<evidence type="ECO:0000313" key="11">
    <source>
        <dbReference type="Proteomes" id="UP000184611"/>
    </source>
</evidence>
<dbReference type="Gene3D" id="3.30.70.1440">
    <property type="entry name" value="Multidrug efflux transporter AcrB pore domain"/>
    <property type="match status" value="1"/>
</dbReference>
<evidence type="ECO:0000256" key="1">
    <source>
        <dbReference type="ARBA" id="ARBA00004651"/>
    </source>
</evidence>
<dbReference type="Gene3D" id="1.20.1640.10">
    <property type="entry name" value="Multidrug efflux transporter AcrB transmembrane domain"/>
    <property type="match status" value="2"/>
</dbReference>
<dbReference type="Gene3D" id="3.30.70.1320">
    <property type="entry name" value="Multidrug efflux transporter AcrB pore domain like"/>
    <property type="match status" value="1"/>
</dbReference>
<feature type="transmembrane region" description="Helical" evidence="9">
    <location>
        <begin position="1002"/>
        <end position="1024"/>
    </location>
</feature>
<accession>A0A1M7ZZX0</accession>
<keyword evidence="5 9" id="KW-0812">Transmembrane</keyword>
<feature type="coiled-coil region" evidence="8">
    <location>
        <begin position="1238"/>
        <end position="1272"/>
    </location>
</feature>
<dbReference type="SUPFAM" id="SSF82693">
    <property type="entry name" value="Multidrug efflux transporter AcrB pore domain, PN1, PN2, PC1 and PC2 subdomains"/>
    <property type="match status" value="3"/>
</dbReference>
<dbReference type="EMBL" id="FRYK01000006">
    <property type="protein sequence ID" value="SHO74137.1"/>
    <property type="molecule type" value="Genomic_DNA"/>
</dbReference>
<dbReference type="Gene3D" id="3.30.2090.10">
    <property type="entry name" value="Multidrug efflux transporter AcrB TolC docking domain, DN and DC subdomains"/>
    <property type="match status" value="2"/>
</dbReference>
<comment type="subcellular location">
    <subcellularLocation>
        <location evidence="1">Cell membrane</location>
        <topology evidence="1">Multi-pass membrane protein</topology>
    </subcellularLocation>
</comment>
<protein>
    <submittedName>
        <fullName evidence="10">Cobalt-zinc-cadmium resistance protein CzcA</fullName>
    </submittedName>
</protein>
<dbReference type="SUPFAM" id="SSF82866">
    <property type="entry name" value="Multidrug efflux transporter AcrB transmembrane domain"/>
    <property type="match status" value="2"/>
</dbReference>
<feature type="transmembrane region" description="Helical" evidence="9">
    <location>
        <begin position="387"/>
        <end position="407"/>
    </location>
</feature>
<dbReference type="Pfam" id="PF00873">
    <property type="entry name" value="ACR_tran"/>
    <property type="match status" value="1"/>
</dbReference>
<dbReference type="SUPFAM" id="SSF56954">
    <property type="entry name" value="Outer membrane efflux proteins (OEP)"/>
    <property type="match status" value="1"/>
</dbReference>
<evidence type="ECO:0000256" key="3">
    <source>
        <dbReference type="ARBA" id="ARBA00022448"/>
    </source>
</evidence>
<feature type="transmembrane region" description="Helical" evidence="9">
    <location>
        <begin position="505"/>
        <end position="528"/>
    </location>
</feature>
<dbReference type="InterPro" id="IPR004763">
    <property type="entry name" value="CusA-like"/>
</dbReference>
<dbReference type="PANTHER" id="PTHR32063">
    <property type="match status" value="1"/>
</dbReference>
<feature type="transmembrane region" description="Helical" evidence="9">
    <location>
        <begin position="361"/>
        <end position="380"/>
    </location>
</feature>
<feature type="transmembrane region" description="Helical" evidence="9">
    <location>
        <begin position="950"/>
        <end position="973"/>
    </location>
</feature>
<dbReference type="GO" id="GO:0015562">
    <property type="term" value="F:efflux transmembrane transporter activity"/>
    <property type="evidence" value="ECO:0007669"/>
    <property type="project" value="InterPro"/>
</dbReference>
<feature type="transmembrane region" description="Helical" evidence="9">
    <location>
        <begin position="34"/>
        <end position="56"/>
    </location>
</feature>
<sequence length="1466" mass="164044">MLMCLSVRQINTIVYYNFNKMLEKIIAFSLRNKLIVLLFTLGVLGYGIFSVFQISIGAVPDITNNQVQVITTSRNLSTQDIEQYITYPVELEMANLPGVQEIRSISKFGLSVVTIVFEEDMGTYLPRQLIAEKIKTASEKIPQGFGTPEMGPITTGLGEVYQYTLEVKPEFKDRYTITDLRTIQDWVVKRQLSGIKGVVEINTWGGYLKQYEIAIHSSSLKAMNISVNELFEAIEKNNSIAGGSYIEKTNQSYFIRGEGRVTKLEDIENIVVKNVNGNPVYVKNIAAVKFGHANRFGAITGNGEGEKVLGQVMMLKGANSKQVIDDVKHRVTEIEKTLPDGVYINGFLERSELVGKTTFTVAENLILGCLIVIFVVVLLLGNWRSGLVVASVIPLCLLFAISFMNIFKIDANLMSLGAIDFGIIIDGAVIIVEFIAFQIASKSSTLVGLSKKERQDEIDQITYKSASKMMNSAIFGQLIILIVFIPILSLSGVEGKMFKPMAMTFSFALIGAMLFCFTYVPVVSSMFLKPKEENPNSFSNRLINKLNSWYLPVITWALDNTKKVIYGAVGLLVLAIGVFTSIGGEFIPTLDEGDFVIQPVLKTGTSLTKTVETTTKIETIILKNFPEVDQVVTRIGAAEVPTDPMSMEESDVIVKLKPKSEWVSAATKDELADKIKAAIEKQIPNMEVEFTQPIEMRFNELISGSRSDVAIKIFGEDLDILAKKAHEIEKAIKNVEGASDIIIEKTEGLPQMFVQYDRSKIAQFGLNIADLNDMIALGFAGKTAGNVFEGEKRFDLVVRLDESNRKNLEDLQNLYVTTPNGEQIPLRELAKIEYTEGPAKISRDNTNRRIVVGINVRNRDLQSVVDDVKKIIATKIDLPDGYRVTYGGQFENLESAKARLLIAVPVALFLIFILLYFAFGSVKEALMVYSAIPLSAVGGILFLWMRDLPFSISAGVGFIALFGIAVLNGIVLIEHFKELKHQGMTNMNELILKGTTDRLRPVLLTASAAALGFLPMAISSSAGAEVQRPLATVVIGGLFTATLLTMIVLPILFKIFDEKEFKKPKFKKGKKAALLLIFMVLPIIGFSQQKNPELDGLVQKAISNNAGIKAGQVKIEKAKQAIKLAYDFEKTNVYYSYDQNNLALNEMPLKVFGAQQKFAFPTVYGAKKKLYKAEYEKEKTGFEIQQNQLKLKISQVYYQIVNVQHQEKLYRYLDSLYQNFSKASNRRFELGETNYLEKITAEAKFRQIKTKLSQLEKEKKAQVEVLQSLVQSEEEIVISNQLSEPISTVTLSSSKDLYLSHLESFTNIYKSNQSLQKQNWLPDLNLEYFQGKNNGLSQSLYGFQIGLSVPILFSGNSTKSKVAKLETQAWEAQKKQEETKIDAYIKQKQQEVEQQQEAISYYNEYGKKVSEEIIKVADSSYKHGEIDFFQYILSLENATTIQVDYLDAVMQYNTTILDLYYLNIEN</sequence>
<dbReference type="InterPro" id="IPR001036">
    <property type="entry name" value="Acrflvin-R"/>
</dbReference>
<feature type="transmembrane region" description="Helical" evidence="9">
    <location>
        <begin position="1072"/>
        <end position="1088"/>
    </location>
</feature>
<evidence type="ECO:0000256" key="8">
    <source>
        <dbReference type="SAM" id="Coils"/>
    </source>
</evidence>
<feature type="transmembrane region" description="Helical" evidence="9">
    <location>
        <begin position="900"/>
        <end position="919"/>
    </location>
</feature>
<dbReference type="STRING" id="416016.SAMN05443547_2521"/>
<evidence type="ECO:0000313" key="10">
    <source>
        <dbReference type="EMBL" id="SHO74137.1"/>
    </source>
</evidence>
<feature type="transmembrane region" description="Helical" evidence="9">
    <location>
        <begin position="926"/>
        <end position="944"/>
    </location>
</feature>
<keyword evidence="6 9" id="KW-1133">Transmembrane helix</keyword>
<evidence type="ECO:0000256" key="9">
    <source>
        <dbReference type="SAM" id="Phobius"/>
    </source>
</evidence>
<dbReference type="Gene3D" id="1.20.1600.10">
    <property type="entry name" value="Outer membrane efflux proteins (OEP)"/>
    <property type="match status" value="1"/>
</dbReference>
<gene>
    <name evidence="10" type="ORF">SAMN05443547_2521</name>
</gene>
<feature type="transmembrane region" description="Helical" evidence="9">
    <location>
        <begin position="413"/>
        <end position="436"/>
    </location>
</feature>
<evidence type="ECO:0000256" key="4">
    <source>
        <dbReference type="ARBA" id="ARBA00022475"/>
    </source>
</evidence>
<feature type="transmembrane region" description="Helical" evidence="9">
    <location>
        <begin position="1030"/>
        <end position="1052"/>
    </location>
</feature>
<keyword evidence="4" id="KW-1003">Cell membrane</keyword>
<evidence type="ECO:0000256" key="6">
    <source>
        <dbReference type="ARBA" id="ARBA00022989"/>
    </source>
</evidence>
<comment type="similarity">
    <text evidence="2">Belongs to the resistance-nodulation-cell division (RND) (TC 2.A.6) family.</text>
</comment>